<name>A0AAD8CLI1_ACIOX</name>
<proteinExistence type="predicted"/>
<accession>A0AAD8CLI1</accession>
<gene>
    <name evidence="2" type="primary">ZCCHC17</name>
    <name evidence="2" type="ORF">AOXY_G30541</name>
</gene>
<evidence type="ECO:0000259" key="1">
    <source>
        <dbReference type="PROSITE" id="PS50126"/>
    </source>
</evidence>
<reference evidence="2" key="1">
    <citation type="submission" date="2022-02" db="EMBL/GenBank/DDBJ databases">
        <title>Atlantic sturgeon de novo genome assembly.</title>
        <authorList>
            <person name="Stock M."/>
            <person name="Klopp C."/>
            <person name="Guiguen Y."/>
            <person name="Cabau C."/>
            <person name="Parinello H."/>
            <person name="Santidrian Yebra-Pimentel E."/>
            <person name="Kuhl H."/>
            <person name="Dirks R.P."/>
            <person name="Guessner J."/>
            <person name="Wuertz S."/>
            <person name="Du K."/>
            <person name="Schartl M."/>
        </authorList>
    </citation>
    <scope>NUCLEOTIDE SEQUENCE</scope>
    <source>
        <strain evidence="2">STURGEONOMICS-FGT-2020</strain>
        <tissue evidence="2">Whole blood</tissue>
    </source>
</reference>
<dbReference type="PANTHER" id="PTHR15838:SF1">
    <property type="entry name" value="ZINC FINGER CCHC DOMAIN-CONTAINING PROTEIN 17"/>
    <property type="match status" value="1"/>
</dbReference>
<dbReference type="Proteomes" id="UP001230051">
    <property type="component" value="Unassembled WGS sequence"/>
</dbReference>
<feature type="domain" description="S1 motif" evidence="1">
    <location>
        <begin position="204"/>
        <end position="249"/>
    </location>
</feature>
<dbReference type="InterPro" id="IPR012340">
    <property type="entry name" value="NA-bd_OB-fold"/>
</dbReference>
<dbReference type="PANTHER" id="PTHR15838">
    <property type="entry name" value="NUCLEOLAR PROTEIN OF 40 KDA"/>
    <property type="match status" value="1"/>
</dbReference>
<dbReference type="AlphaFoldDB" id="A0AAD8CLI1"/>
<dbReference type="EMBL" id="JAGXEW010000043">
    <property type="protein sequence ID" value="KAK1153175.1"/>
    <property type="molecule type" value="Genomic_DNA"/>
</dbReference>
<dbReference type="Gene3D" id="2.40.50.140">
    <property type="entry name" value="Nucleic acid-binding proteins"/>
    <property type="match status" value="2"/>
</dbReference>
<evidence type="ECO:0000313" key="3">
    <source>
        <dbReference type="Proteomes" id="UP001230051"/>
    </source>
</evidence>
<comment type="caution">
    <text evidence="2">The sequence shown here is derived from an EMBL/GenBank/DDBJ whole genome shotgun (WGS) entry which is preliminary data.</text>
</comment>
<evidence type="ECO:0000313" key="2">
    <source>
        <dbReference type="EMBL" id="KAK1153175.1"/>
    </source>
</evidence>
<sequence>MEYGVFIKIPGCRKQGCPRPCLLALSLCLSLRSGPQNPHVVLSSGEPREIVDVGEKVWVKVIGKEMQDEKVKLSLSMKAVNQGTGKDLDPNNVILEQDERKRRSSGLLQAENHSGGRAQHCLQEVRLQRVAHLVKARRMVCKEAKLLIVLQRTLLPEEMCQCSVAGCPCPVSSTVIQCCVAGCPCPVSSTVIQCCVAGCSLPCLVHRTHMSSCRVENPAEIVDVGEKVWVKVIGKEMQDEKVKLSLSMKAVNQGTGKDLDPNNVILEQDERKRREFGITPSRESLWRPCSTLSARSAAAKVCVIP</sequence>
<keyword evidence="3" id="KW-1185">Reference proteome</keyword>
<dbReference type="InterPro" id="IPR003029">
    <property type="entry name" value="S1_domain"/>
</dbReference>
<feature type="non-terminal residue" evidence="2">
    <location>
        <position position="305"/>
    </location>
</feature>
<dbReference type="GO" id="GO:0003723">
    <property type="term" value="F:RNA binding"/>
    <property type="evidence" value="ECO:0007669"/>
    <property type="project" value="TreeGrafter"/>
</dbReference>
<dbReference type="SUPFAM" id="SSF50249">
    <property type="entry name" value="Nucleic acid-binding proteins"/>
    <property type="match status" value="1"/>
</dbReference>
<dbReference type="PROSITE" id="PS50126">
    <property type="entry name" value="S1"/>
    <property type="match status" value="1"/>
</dbReference>
<organism evidence="2 3">
    <name type="scientific">Acipenser oxyrinchus oxyrinchus</name>
    <dbReference type="NCBI Taxonomy" id="40147"/>
    <lineage>
        <taxon>Eukaryota</taxon>
        <taxon>Metazoa</taxon>
        <taxon>Chordata</taxon>
        <taxon>Craniata</taxon>
        <taxon>Vertebrata</taxon>
        <taxon>Euteleostomi</taxon>
        <taxon>Actinopterygii</taxon>
        <taxon>Chondrostei</taxon>
        <taxon>Acipenseriformes</taxon>
        <taxon>Acipenseridae</taxon>
        <taxon>Acipenser</taxon>
    </lineage>
</organism>
<protein>
    <submittedName>
        <fullName evidence="2">Nucleolar protein of 40 kDa-like isoform X1</fullName>
    </submittedName>
</protein>
<dbReference type="GO" id="GO:0043489">
    <property type="term" value="P:RNA stabilization"/>
    <property type="evidence" value="ECO:0007669"/>
    <property type="project" value="TreeGrafter"/>
</dbReference>